<comment type="caution">
    <text evidence="1">The sequence shown here is derived from an EMBL/GenBank/DDBJ whole genome shotgun (WGS) entry which is preliminary data.</text>
</comment>
<gene>
    <name evidence="1" type="ORF">J2R98_002321</name>
</gene>
<proteinExistence type="predicted"/>
<reference evidence="1 2" key="1">
    <citation type="submission" date="2023-07" db="EMBL/GenBank/DDBJ databases">
        <title>Genomic Encyclopedia of Type Strains, Phase IV (KMG-IV): sequencing the most valuable type-strain genomes for metagenomic binning, comparative biology and taxonomic classification.</title>
        <authorList>
            <person name="Goeker M."/>
        </authorList>
    </citation>
    <scope>NUCLEOTIDE SEQUENCE [LARGE SCALE GENOMIC DNA]</scope>
    <source>
        <strain evidence="1 2">DSM 15448</strain>
    </source>
</reference>
<protein>
    <submittedName>
        <fullName evidence="1">Uncharacterized protein</fullName>
    </submittedName>
</protein>
<organism evidence="1 2">
    <name type="scientific">Alkalibacillus filiformis</name>
    <dbReference type="NCBI Taxonomy" id="200990"/>
    <lineage>
        <taxon>Bacteria</taxon>
        <taxon>Bacillati</taxon>
        <taxon>Bacillota</taxon>
        <taxon>Bacilli</taxon>
        <taxon>Bacillales</taxon>
        <taxon>Bacillaceae</taxon>
        <taxon>Alkalibacillus</taxon>
    </lineage>
</organism>
<dbReference type="EMBL" id="JAUSUP010000008">
    <property type="protein sequence ID" value="MDQ0352477.1"/>
    <property type="molecule type" value="Genomic_DNA"/>
</dbReference>
<evidence type="ECO:0000313" key="1">
    <source>
        <dbReference type="EMBL" id="MDQ0352477.1"/>
    </source>
</evidence>
<keyword evidence="2" id="KW-1185">Reference proteome</keyword>
<accession>A0ABU0DVJ5</accession>
<evidence type="ECO:0000313" key="2">
    <source>
        <dbReference type="Proteomes" id="UP001236723"/>
    </source>
</evidence>
<sequence length="166" mass="19561">MEEYFRWKSINYYLTLEDHIRKVRAELEELTATFYEQSFSTRVESDGLELVSVGVKVENAVTKLVDSQASKERRIEALQKKQKYFKDYLATLSAWDKVRLLKQYVTDTESNYTDDQLSKDTYREILEIEEAMMFLNGEEPEIIPPLELDNESLDQDLNYMFEALGV</sequence>
<dbReference type="Proteomes" id="UP001236723">
    <property type="component" value="Unassembled WGS sequence"/>
</dbReference>
<name>A0ABU0DVJ5_9BACI</name>
<dbReference type="RefSeq" id="WP_307069081.1">
    <property type="nucleotide sequence ID" value="NZ_JAUSUP010000008.1"/>
</dbReference>